<dbReference type="EMBL" id="RCML01000346">
    <property type="protein sequence ID" value="KAG2979998.1"/>
    <property type="molecule type" value="Genomic_DNA"/>
</dbReference>
<protein>
    <submittedName>
        <fullName evidence="1">Uncharacterized protein</fullName>
    </submittedName>
</protein>
<organism evidence="1 5">
    <name type="scientific">Phytophthora cactorum</name>
    <dbReference type="NCBI Taxonomy" id="29920"/>
    <lineage>
        <taxon>Eukaryota</taxon>
        <taxon>Sar</taxon>
        <taxon>Stramenopiles</taxon>
        <taxon>Oomycota</taxon>
        <taxon>Peronosporomycetes</taxon>
        <taxon>Peronosporales</taxon>
        <taxon>Peronosporaceae</taxon>
        <taxon>Phytophthora</taxon>
    </lineage>
</organism>
<gene>
    <name evidence="1" type="ORF">PC115_g13029</name>
    <name evidence="2" type="ORF">PC117_g9073</name>
    <name evidence="3" type="ORF">PC118_g11443</name>
    <name evidence="4" type="ORF">PC129_g8858</name>
</gene>
<proteinExistence type="predicted"/>
<dbReference type="EMBL" id="RCMI01000455">
    <property type="protein sequence ID" value="KAG2910094.1"/>
    <property type="molecule type" value="Genomic_DNA"/>
</dbReference>
<dbReference type="EMBL" id="RCMK01000203">
    <property type="protein sequence ID" value="KAG2944386.1"/>
    <property type="molecule type" value="Genomic_DNA"/>
</dbReference>
<evidence type="ECO:0000313" key="3">
    <source>
        <dbReference type="EMBL" id="KAG2979998.1"/>
    </source>
</evidence>
<sequence>MASRQRIQETLRDFMDKAKYTVIEGADYFCGWADPKGTPQPIPAGGVMRSTGYTHDGPCEVWLDEKGGCVLHWYWLGVRFLKNSYSWQVYKECIPLVTTPKRLRV</sequence>
<dbReference type="Proteomes" id="UP000736787">
    <property type="component" value="Unassembled WGS sequence"/>
</dbReference>
<evidence type="ECO:0000313" key="2">
    <source>
        <dbReference type="EMBL" id="KAG2944386.1"/>
    </source>
</evidence>
<evidence type="ECO:0000313" key="5">
    <source>
        <dbReference type="Proteomes" id="UP000774804"/>
    </source>
</evidence>
<dbReference type="Proteomes" id="UP000697107">
    <property type="component" value="Unassembled WGS sequence"/>
</dbReference>
<dbReference type="AlphaFoldDB" id="A0A8T1BYR9"/>
<evidence type="ECO:0000313" key="4">
    <source>
        <dbReference type="EMBL" id="KAG3220388.1"/>
    </source>
</evidence>
<name>A0A8T1BYR9_9STRA</name>
<accession>A0A8T1BYR9</accession>
<dbReference type="Proteomes" id="UP000760860">
    <property type="component" value="Unassembled WGS sequence"/>
</dbReference>
<dbReference type="Proteomes" id="UP000774804">
    <property type="component" value="Unassembled WGS sequence"/>
</dbReference>
<evidence type="ECO:0000313" key="1">
    <source>
        <dbReference type="EMBL" id="KAG2910094.1"/>
    </source>
</evidence>
<comment type="caution">
    <text evidence="1">The sequence shown here is derived from an EMBL/GenBank/DDBJ whole genome shotgun (WGS) entry which is preliminary data.</text>
</comment>
<dbReference type="VEuPathDB" id="FungiDB:PC110_g19804"/>
<dbReference type="EMBL" id="RCMV01000266">
    <property type="protein sequence ID" value="KAG3220388.1"/>
    <property type="molecule type" value="Genomic_DNA"/>
</dbReference>
<reference evidence="1" key="1">
    <citation type="submission" date="2018-10" db="EMBL/GenBank/DDBJ databases">
        <title>Effector identification in a new, highly contiguous assembly of the strawberry crown rot pathogen Phytophthora cactorum.</title>
        <authorList>
            <person name="Armitage A.D."/>
            <person name="Nellist C.F."/>
            <person name="Bates H."/>
            <person name="Vickerstaff R.J."/>
            <person name="Harrison R.J."/>
        </authorList>
    </citation>
    <scope>NUCLEOTIDE SEQUENCE</scope>
    <source>
        <strain evidence="1">4032</strain>
        <strain evidence="2">4040</strain>
        <strain evidence="3">P415</strain>
        <strain evidence="4">P421</strain>
    </source>
</reference>